<comment type="caution">
    <text evidence="12">The sequence shown here is derived from an EMBL/GenBank/DDBJ whole genome shotgun (WGS) entry which is preliminary data.</text>
</comment>
<dbReference type="Pfam" id="PF00975">
    <property type="entry name" value="Thioesterase"/>
    <property type="match status" value="1"/>
</dbReference>
<dbReference type="InterPro" id="IPR011032">
    <property type="entry name" value="GroES-like_sf"/>
</dbReference>
<dbReference type="InterPro" id="IPR057326">
    <property type="entry name" value="KR_dom"/>
</dbReference>
<dbReference type="GO" id="GO:0004312">
    <property type="term" value="F:fatty acid synthase activity"/>
    <property type="evidence" value="ECO:0007669"/>
    <property type="project" value="TreeGrafter"/>
</dbReference>
<dbReference type="InterPro" id="IPR049551">
    <property type="entry name" value="PKS_DH_C"/>
</dbReference>
<feature type="transmembrane region" description="Helical" evidence="8">
    <location>
        <begin position="6346"/>
        <end position="6369"/>
    </location>
</feature>
<keyword evidence="8" id="KW-0472">Membrane</keyword>
<dbReference type="GO" id="GO:0044550">
    <property type="term" value="P:secondary metabolite biosynthetic process"/>
    <property type="evidence" value="ECO:0007669"/>
    <property type="project" value="UniProtKB-ARBA"/>
</dbReference>
<feature type="region of interest" description="C-terminal hotdog fold" evidence="5">
    <location>
        <begin position="2713"/>
        <end position="2861"/>
    </location>
</feature>
<feature type="domain" description="PKS/mFAS DH" evidence="11">
    <location>
        <begin position="4883"/>
        <end position="5175"/>
    </location>
</feature>
<feature type="transmembrane region" description="Helical" evidence="8">
    <location>
        <begin position="6262"/>
        <end position="6280"/>
    </location>
</feature>
<dbReference type="Pfam" id="PF06916">
    <property type="entry name" value="FAM210A-B_dom"/>
    <property type="match status" value="1"/>
</dbReference>
<keyword evidence="8" id="KW-0812">Transmembrane</keyword>
<dbReference type="Gene3D" id="3.10.129.110">
    <property type="entry name" value="Polyketide synthase dehydratase"/>
    <property type="match status" value="2"/>
</dbReference>
<feature type="transmembrane region" description="Helical" evidence="8">
    <location>
        <begin position="1791"/>
        <end position="1812"/>
    </location>
</feature>
<feature type="domain" description="Carrier" evidence="9">
    <location>
        <begin position="6006"/>
        <end position="6082"/>
    </location>
</feature>
<dbReference type="Gene3D" id="3.40.50.1820">
    <property type="entry name" value="alpha/beta hydrolase"/>
    <property type="match status" value="1"/>
</dbReference>
<feature type="compositionally biased region" description="Basic and acidic residues" evidence="7">
    <location>
        <begin position="1667"/>
        <end position="1678"/>
    </location>
</feature>
<dbReference type="Pfam" id="PF02801">
    <property type="entry name" value="Ketoacyl-synt_C"/>
    <property type="match status" value="3"/>
</dbReference>
<dbReference type="CDD" id="cd05274">
    <property type="entry name" value="KR_FAS_SDR_x"/>
    <property type="match status" value="1"/>
</dbReference>
<feature type="transmembrane region" description="Helical" evidence="8">
    <location>
        <begin position="6316"/>
        <end position="6334"/>
    </location>
</feature>
<feature type="transmembrane region" description="Helical" evidence="8">
    <location>
        <begin position="1860"/>
        <end position="1881"/>
    </location>
</feature>
<feature type="region of interest" description="C-terminal hotdog fold" evidence="5">
    <location>
        <begin position="5030"/>
        <end position="5175"/>
    </location>
</feature>
<dbReference type="InterPro" id="IPR020806">
    <property type="entry name" value="PKS_PP-bd"/>
</dbReference>
<dbReference type="GO" id="GO:0031177">
    <property type="term" value="F:phosphopantetheine binding"/>
    <property type="evidence" value="ECO:0007669"/>
    <property type="project" value="InterPro"/>
</dbReference>
<dbReference type="InterPro" id="IPR013968">
    <property type="entry name" value="PKS_KR"/>
</dbReference>
<dbReference type="SMART" id="SM00823">
    <property type="entry name" value="PKS_PP"/>
    <property type="match status" value="4"/>
</dbReference>
<dbReference type="SMART" id="SM00826">
    <property type="entry name" value="PKS_DH"/>
    <property type="match status" value="2"/>
</dbReference>
<dbReference type="InterPro" id="IPR016039">
    <property type="entry name" value="Thiolase-like"/>
</dbReference>
<feature type="region of interest" description="Disordered" evidence="7">
    <location>
        <begin position="888"/>
        <end position="907"/>
    </location>
</feature>
<dbReference type="OrthoDB" id="329835at2759"/>
<dbReference type="PANTHER" id="PTHR43775:SF37">
    <property type="entry name" value="SI:DKEY-61P9.11"/>
    <property type="match status" value="1"/>
</dbReference>
<feature type="transmembrane region" description="Helical" evidence="8">
    <location>
        <begin position="1920"/>
        <end position="1941"/>
    </location>
</feature>
<sequence length="6720" mass="724433">MRFFARCAADCMWEIPLESAVVLLKGLAASGVRDAALCRRVSQKLQARLRHGSSLRAGLLGRAATAMADQDFRDLELFRCLVDAAARGLEGQEEELRAEAETSARAVLQGVAWLRLELPEAQALDKTLGEVTKKTLWVPPFGAVALIFAAESILAAKEGTLWCRKNIIDRLREACAGVMSACVCTVLAAQLFGDNPTALRTVVMFWAGFSMILNPKAGFFPPAGALCALYVEKALTNGALPGFEYALFPCSTGVALLLFLTRTTTFLISRPIWALRASRRNQAQEHKTVPGPWRENIIAHLTSEVPSQSSSTSVPCCDGSSPGDFWPGFGDEGSAEAMIPARSSLRHGDGADLKNGLRKTAVGLDLGRRLLVVLKSTSKPSEKAQAIRVVDHGEQQKEALRRLYDAQVLLQSYEDQLHAKDEQLYKIQVCVKKAIRESSADYLREPDLIESLGFSEEELHAEGIATEQKPTGKMARFEAMLDQSFENQKWEEKQDRERRAKDRQADGSSLPVLDPQSDMQWFKVPYWIKADEETREMVQKIKQHFMDEMNAKGHFDHNAFLEHLWQCGFQVAQHWAGSPNEELVKQVEAAEKKARSVQREALQETSMLRQHIKRVERKYKELQSNAAKMQKAMSTMASQLKEARDTAAMFGVELPSSPSDTSNRRPSEVTSAWAQRVVEMAVAANGLRLLQAVSLKQRDIPEGFEWWYSDTVSYRGPRRNLPPEPSPGQEGSEWQCHDPAYAGLTRQVTPDPEPSQPRRSRASVRDRDPPSDSDDDPPQNIIDQPPEYPRGRSPRSQASPQSKESFLHGTGAGASYAPLLPEDLGMPPGGCRSQEEAERERAERYKDLDIDELELLRGNLQANVSEDLLVRFLRGCAEELPAAQGQLAPVQPGEAPGEAKSTPGLPATSLPCLGPGLPKSGLPEESYRGQDPYATWQYPRCSYMPSTLWAGTVTAYRRPEEATEPEFAQGAVPVPEEAEAKQQPELPPSPASPSASLERVHSDMTALTEALQARQRRCQFTSSRSAAVSLKFTEFTAPTTAAWVQKPWSKAPSPSPNRLQITVSHAIGNTTEAFLSCEVAGQRRQVSLDQLLEVGPAQAAQALRLPAVTTSMELTLLSRLGHAALVLHPGVAGYSLELETPSPSKRRRLDLQVTPVSGLYDPAGVVEQHKRYLEKLIQAALSARPAEPFEFMARQVRNLRLQDRAQGGCVGPCDLRVLGAEGLPPETLLTVRCGHGESRQAQLSHLLDGRKRLKIPDGPLLQVTFLLPESAAHLPTSLGLQEVHFPRQGEILGLRVRVAAAEGASPQLSSRMQSASAEQYLCQHRLLPFAQGLLQHLVKAPGSFLVDLEARLRAKARGSQEVLMGFGQQGRPAPAGQLAVPGAAAKSERRMSVADGGLQVGGLPDVPEHHGQGPGPGVVSPLHADDTLEIMADQMQLDEMDNEIFEPLNQFDDDLKDLMIDCITEKVRRILSLDPSKYKNGRLPFGLKPHKGIAFADDETDLEAELERMRELYERLKEENEQLLRQLEAARAAAERWKQKYLELQNKPAEVQEEKVVVSRPASVKTTPETPKEREATPPPVIKGLSDEEVKRLLEEQEKAYKAKIAALEKRIKQLEDELAKLKAEKDKADAKAKEAAETAQKERERRETLQKEQEQASPEPPAGSDDTSRTTECRREAARNRGRGLAMLFLPPELTAYDAGCAPMKRPAALDLFLVAVVSFGVSALCAAATDLIPWKLRELPMAMRWRARATVASLHQPVAVLFLLPPSEALEIFLFTGGNQWTISAPRNLWLTLFYLLGAWFFELLILLHPSTGAMKSYGRRGWSVQAAHHLGFPAFALHNIISGCAVPGTAVACYTELTVFFTSSFWIAKMVGAGDIVLVPIKVGMVIFTFVLRGGCVLLLDLRAILNDQSELPVASWLTQCLALVGMNVLNLLILRLVSGAVMRGSKVDSGWTSVMERALKLAMHHLGPTVSERILLEMQSAHEDSSHPSSLERLFQLFRQPPFLEEKAAVSAPVPNGPGSAPGGGQVEAQPSSSIDREKLREMMIRLAAEAAGFPVEAEKPLLDSGMDSKAAVQFSTKLARELPDLRLPSTLVFDYPTLSAVAAYAEEAQRPRERKHREITKQPVASSDPLSVIGGACAFPGDACSPGKFGALLASGTDGIVEVPFTRWELCEYYDPNPDAPGKMYPCHAAFIEGAEDFAASYFNISAPEARAMDPQQRLVLEVCHDSLLDSTFSREALLGTSTAAIVGVSNNDWIQVQSGDIRKLNPYTATGTSASVAAARVAFCLGLKGPAYVVDTACSSALVAVDAAAMNLRRGRCSAAVSAAANVIASPATFISFSKPRMLSPRGRSHAFDASADGYGRGEGAGAVALCPLKAHSGSARAALRGTAVNQDGRSSTMTAPNGPSQTMVVATALAEAMLQHHQVHHFEAHGTGTPLGDPIEVGALQAGSLEEGKRQQPVPVAAVKTNVGHLEGAAASPGLLKTVALLSRRTALSLVHLHSLNPHLTLLEDVPQVFPSEHFPLPARKPRAGGLSSFGFGGTNAHAILGESEVVVDVVMTRPAEYVKRSFPWRDPGYRLLHRQDGDNFEVTMSSDVYDTVSHHVVFGSIVTPGVVYVEMALEATRKLFGHKAQLRDVTMVFPFVVPKRFESDEPEPSMRFVLKNNTRFEIQSTNGSGKTTVHVEASLDHSGGVFKDSAVDLASLRSRITEPVETKVVYEAIHSVGLYLGPMFQVAKELWRDTETGSEVLGHLRLDPHVKNVGYIMHPALLDGTIHILATASIGKNVSGLKIFGGVGKVSVVRQENFSKLSSYWVHLQVTESLEASQTFNVSVLAEDGGLLMSMEDVVFRAVKPEQIQMAIAAQGGKEEQKIYDVEWSEWSESGQGPSSVQETRSSLLAVADTPDLHDALCNLRAEPETLSLEALHQSDLAVLLPKFSRILLAFASAQRISVLEALMAVLAVLQALAKSKGSLPELWISTFCCQWAKAGDFQGQPLPLHSAIWGLARAARNELPNLRLFCADAPGASSLPSLLGALEAQFGSEGEPAEHERALRGPQPVVYVPRLQEASLTSSASDWAGRQGLTLITGGLGALGLCFAQWLLENKGAVALVSRTGRAAADCQVAFRRVASKVTVHRADLAKADDTKKLFQQPLFKDLRGIIHAAGLLEDHMIVDLTREHFERPLAAKIDGTLNLNEGLSDQKLDLEFFALFSSVAALLGTPAQGNYCAGNAFLDSFAAHCRDNGRKAVSIQWGPWAEVGMAARASTSESSIARLSPAKGIEAMHAVLAAQSSLRNGVVAVARFKWTTLLGQLPRVPAFLSKFSVTSSKGSKGMSNYTVEDVRSLVVDSLTDALGTEDFDINTPLMELGLDSLAGVEFRNRLQASVDGINLTPTLMFDYPTVPDLVEYIWSQVGPAEEEELHAVQAGASLGSQLTVAGHSGRFPGSLSNHPGDFWRTLASGLDTTADLPPERWDMDAFFDPDPDTPGKTYVRLGHFILGIDQFDGEFFGLSEMEQRGMDPHQWLTLEITYDSMFAAGLTKETMNGLECGIYVGCATLGGIAPDIPAFGPFTNIGYAYSGLSGRVSHTLSLRGPCFTVDTACSATVVALDCASQALRLGRCRSAAASGVNLQLSAAIWVGFAKMRGLAADGNCKTFDTSADGFARGEGMGSVYIMADANATPAALLGGVATNHDGRAATITAPNGTAQQRVIRAALSERGTRPEALACLECHGTGTALGDPIEVGAQKAVYGKGREAPMILAAGKTNLGHLEGAAGVAGLSKAVLLLQKAQVTPLLWLKQLNHNVELSSFGFAPTELLDATRAECRAAVSSFGFSGTNGHAILEVSRSEAPADRPRRPAACYSRRHLQPYRQWLKDICYEEVWISVEAKGELQPQPLQPFVLVGSGAVCGAMAASSACAANLEPGGREKIAEALAQTGAKTAVFVGSSGEAPDEPLAHLLRFLQALQLAAVDTAVVVTVSQGASMDSGAALWGLARSARLEMRPEIRLLECLEKAASAVLPAVQRLLSGPEMEISLRDATEALQALQAPRLQRCAAAASSVQSRDILRGQIGASLVTGGLGGLGLLAAQQLADLGASTLVLASRSGRAANSAALARLELAKAVVEVRKCDVSRAEDVAALTQSLQHLDKLHAIVHAAGVLDRYALKDLTSSRLDVTLGPKAKGAWHLQTLSERLVMFSSVSSFLGLSSGAAYAAANAYLDALASWRNTQSQGTAVSIRFGPVADVGMAAESGQAPDGTHPLQPLPLAQVTSGLRLLLAPQPLSWTPLTLTLARADWAAYFRQSTGLAPMLQDFQLQVASETEPDAERLRLREMSASEREKAVLASLHEAASSMHLDIQEDTPLMEAGIDSLSAVEFRGKISTEFRSVRLPSTLMFDHPTLKAISQHISGQLAEGAKPVALSPTSLTVASPSTTTAMDLEVSGAACTLPAPGTPYGGVACSLWYGTDCVTEMPYSRWDVEDYYDPEAPSGLEMYVRHAAFVEGVDLFGAQFFGISKVEAEAMDPQQRHLLETAFGAFGDSGCSKARLMGLRAGVFVGQDKSDWNRMLSAAHAGPFAATGGSASISSNRISYSLGLKGPSATVDTACSSSLVAADTAAATIRRGRCEVAAVCGVNMLLLPQTFIACCQARMLSADGRCHTFDSSASGYARGEGCGAQILGPSSAASADSLSVAAFAGSALNQDGRSANLTSPNGPSQTSVIEVALLEAGLRPEDVGQVETHGTGTELGDPIETGALRAALGSRSFPLLLGAVKSNLGHLEGGAGMAGLLKLASQLQRPVPAVAANLHLRALNPHIAEDAHDFAVLFPSCSVARKVESSAASVSSFGFGGTNGCVVLRLAEKARGCRPLGIDLGRERFEWREPSHPLICKKAKREDGVHVLSCPIDGHVLELLSHHIVHGEVVVPGACYLEMILAGVRAHLGQQEAWCIESLGFAKPLVLRLSQSGKLEEPVELRLLIWEDGRLEVESAVGEDPEDHIVSTHVEASLIRQAGGWQRAEEDKHDLAQLRRSCPEEVDVDLMYSFGVKSGLPLQRRFRCVRQVQVQKSERKGFARLEMERDGTELGFLLGPSLIDSSFQALMALADPAVGIGSLKIPLSIKRLQPMGRGYSIGVWSHFELLDWTERSTAFRCWLLNDAGETLLFFDSVHLQEVRDEHLQKVLQASGRLGAEQQALYSTLWRPLPELAEASEASASRSKWLVLGRQEDLRKSAMEEFRCIAAEETGNFQDEAALKELFRSFEAQALIFVGGLGDDSHRTSVKCHGTDDVDVLVLALHVLRAALLAGLPLVFLTKETQQVLRPEDQPEPIHAGLWGFARTARLEEPERLRLACVDLDSSKPLEAVEAALTQLSQSDSREEELSWHNGEVLGRRLTRSELKAQTPMRLNMPARGALTGLRGVPQMRQPLVLGSVQLRIRAVGLNFRDVLNVMGLYPGDPGPPGADMAGTVLDLAEHTGDHLRLAEDVFGEAPGCLSSYCLAPAPLIAPKPSSWSFEEACTMPVIFVTVEEALGDLAQLKRGERVLIHAAAGGVGLVAIQYAQHVGAEVYATAGAEEKHMYLRSLGVKHITSSRNGARFEEEMRSFLEKDGLEGVDVVLNSLSHDDYIPRSLAFLRSGGRFLEIGKRGIWSHQQMRESRPDVMYEKIAADTMMEREPWRYNAYLKRLKDRVDSGALKPIHMHIFEGLEEGVRALQFLQRAQNIGKVVISQPSKLSKLPAGTHVLSGGTGALGVVTAQFLAEEGAKSLCLLSRAGRPPDEVQARWNWLQASTLQLQVLRCDVSEEASVRSAEVCQGRRVVSLFHLAGALADAMLPALDRELFQKSYGAKVHGLRHLLRFFPGDVPLTVLFSSTSSLFGAPGQGNYAAANSTLDAFAAFADRDGQGAVSVQWGPWAEVGMAVQKGTVQRAKASGIGSLSNPQGMAILASVLCQIGEPRHCLVGAAHVRWPKFLRSVFAGGAPPASLLDLAAEAAKSTESADAGSGISAELAALGPEERLQRLEALVQRLASDVVGEEMSGDVELLESGMDSLSGVEFRNRLQQELGGIRLPNSAVFDFPTANMLAGFIAGQFSTGPMSDQAAPAAPVTGDSKILQLLNNRTAGPGHPPLFLVPGAGLQAAGFQALASLLPVPTWSVSWPQSLPRERRRPWLFCCVSLALCGLLGKAQGFVAQALGPNPGFAKLGRRETALRISAESAEAAESGAAGVALAAPERSRSVQVWSVLGVATYLSYGIKKVVPIVHQGLASITTPWQWLMLVATLGFFAYVEGYRGFQKGFCPRVVSRAWAVSEKFPEVSARDLLKRYGAAYLVSSVSLSIISYTLFYELVKRGLDVTGALAAIGITVANSKYYGAAALAYALHKAASPIRFPPTLLLTQFAARMMGKDVSTTQRATATVFHKLFAPAFCIGYFHGTRKRVISSWCVTTVIFFVVFFVRKLANPYRAILDAGVIVGLLWGTVSVLLLFARWPSSLEALAELLLAEVRAVVDVSEPLLLAGHSFGATVCVEMARQAEASAQAVSLVMLLDPRTLLPVAADAGGLFEECGMLETVAMLSQSVADGARYASVVEESANAEDREEAVRRLLGPQVAPVLEHIHETFRWYAGLLASRPDVSETVLRARMLWVRAEAQSTEAADSTSKEIVQRVQAEIFQGDEAVATHLKSMGAGGEAAAKAPVLAHGDHFAMLHEPHVAALAMQLCHAIVEAFAGPGRT</sequence>
<feature type="region of interest" description="N-terminal hotdog fold" evidence="5">
    <location>
        <begin position="4883"/>
        <end position="5012"/>
    </location>
</feature>
<feature type="region of interest" description="Disordered" evidence="7">
    <location>
        <begin position="1552"/>
        <end position="1584"/>
    </location>
</feature>
<keyword evidence="6" id="KW-0175">Coiled coil</keyword>
<dbReference type="InterPro" id="IPR020807">
    <property type="entry name" value="PKS_DH"/>
</dbReference>
<evidence type="ECO:0000256" key="6">
    <source>
        <dbReference type="SAM" id="Coils"/>
    </source>
</evidence>
<evidence type="ECO:0000256" key="2">
    <source>
        <dbReference type="ARBA" id="ARBA00022553"/>
    </source>
</evidence>
<dbReference type="SMART" id="SM00825">
    <property type="entry name" value="PKS_KS"/>
    <property type="match status" value="3"/>
</dbReference>
<dbReference type="InterPro" id="IPR049552">
    <property type="entry name" value="PKS_DH_N"/>
</dbReference>
<feature type="domain" description="Carrier" evidence="9">
    <location>
        <begin position="4334"/>
        <end position="4412"/>
    </location>
</feature>
<dbReference type="InterPro" id="IPR050091">
    <property type="entry name" value="PKS_NRPS_Biosynth_Enz"/>
</dbReference>
<dbReference type="SMART" id="SM00829">
    <property type="entry name" value="PKS_ER"/>
    <property type="match status" value="1"/>
</dbReference>
<evidence type="ECO:0000256" key="3">
    <source>
        <dbReference type="ARBA" id="ARBA00022679"/>
    </source>
</evidence>
<feature type="coiled-coil region" evidence="6">
    <location>
        <begin position="580"/>
        <end position="639"/>
    </location>
</feature>
<dbReference type="Pfam" id="PF14765">
    <property type="entry name" value="PS-DH"/>
    <property type="match status" value="2"/>
</dbReference>
<feature type="transmembrane region" description="Helical" evidence="8">
    <location>
        <begin position="1713"/>
        <end position="1735"/>
    </location>
</feature>
<dbReference type="PROSITE" id="PS00606">
    <property type="entry name" value="KS3_1"/>
    <property type="match status" value="2"/>
</dbReference>
<feature type="transmembrane region" description="Helical" evidence="8">
    <location>
        <begin position="6454"/>
        <end position="6475"/>
    </location>
</feature>
<evidence type="ECO:0000259" key="10">
    <source>
        <dbReference type="PROSITE" id="PS52004"/>
    </source>
</evidence>
<dbReference type="Gene3D" id="3.40.50.11460">
    <property type="match status" value="1"/>
</dbReference>
<dbReference type="InterPro" id="IPR009081">
    <property type="entry name" value="PP-bd_ACP"/>
</dbReference>
<dbReference type="InterPro" id="IPR018201">
    <property type="entry name" value="Ketoacyl_synth_AS"/>
</dbReference>
<dbReference type="EMBL" id="CAJNJA010079029">
    <property type="protein sequence ID" value="CAE7924101.1"/>
    <property type="molecule type" value="Genomic_DNA"/>
</dbReference>
<dbReference type="InterPro" id="IPR001031">
    <property type="entry name" value="Thioesterase"/>
</dbReference>
<feature type="active site" description="Proton acceptor; for dehydratase activity" evidence="5">
    <location>
        <position position="2607"/>
    </location>
</feature>
<feature type="domain" description="Ketosynthase family 3 (KS3)" evidence="10">
    <location>
        <begin position="2132"/>
        <end position="2554"/>
    </location>
</feature>
<dbReference type="Pfam" id="PF08659">
    <property type="entry name" value="KR"/>
    <property type="match status" value="3"/>
</dbReference>
<feature type="domain" description="Carrier" evidence="9">
    <location>
        <begin position="2035"/>
        <end position="2114"/>
    </location>
</feature>
<keyword evidence="13" id="KW-1185">Reference proteome</keyword>
<dbReference type="SUPFAM" id="SSF53474">
    <property type="entry name" value="alpha/beta-Hydrolases"/>
    <property type="match status" value="1"/>
</dbReference>
<feature type="region of interest" description="Disordered" evidence="7">
    <location>
        <begin position="960"/>
        <end position="1000"/>
    </location>
</feature>
<dbReference type="InterPro" id="IPR029058">
    <property type="entry name" value="AB_hydrolase_fold"/>
</dbReference>
<reference evidence="12" key="1">
    <citation type="submission" date="2021-02" db="EMBL/GenBank/DDBJ databases">
        <authorList>
            <person name="Dougan E. K."/>
            <person name="Rhodes N."/>
            <person name="Thang M."/>
            <person name="Chan C."/>
        </authorList>
    </citation>
    <scope>NUCLEOTIDE SEQUENCE</scope>
</reference>
<dbReference type="GO" id="GO:0004315">
    <property type="term" value="F:3-oxoacyl-[acyl-carrier-protein] synthase activity"/>
    <property type="evidence" value="ECO:0007669"/>
    <property type="project" value="InterPro"/>
</dbReference>
<dbReference type="SUPFAM" id="SSF53901">
    <property type="entry name" value="Thiolase-like"/>
    <property type="match status" value="3"/>
</dbReference>
<feature type="region of interest" description="Disordered" evidence="7">
    <location>
        <begin position="1396"/>
        <end position="1416"/>
    </location>
</feature>
<dbReference type="InterPro" id="IPR014031">
    <property type="entry name" value="Ketoacyl_synth_C"/>
</dbReference>
<dbReference type="SUPFAM" id="SSF51735">
    <property type="entry name" value="NAD(P)-binding Rossmann-fold domains"/>
    <property type="match status" value="6"/>
</dbReference>
<feature type="domain" description="PKS/mFAS DH" evidence="11">
    <location>
        <begin position="2567"/>
        <end position="2861"/>
    </location>
</feature>
<feature type="transmembrane region" description="Helical" evidence="8">
    <location>
        <begin position="1888"/>
        <end position="1908"/>
    </location>
</feature>
<dbReference type="InterPro" id="IPR036291">
    <property type="entry name" value="NAD(P)-bd_dom_sf"/>
</dbReference>
<keyword evidence="3" id="KW-0808">Transferase</keyword>
<dbReference type="Pfam" id="PF00107">
    <property type="entry name" value="ADH_zinc_N"/>
    <property type="match status" value="1"/>
</dbReference>
<dbReference type="InterPro" id="IPR020841">
    <property type="entry name" value="PKS_Beta-ketoAc_synthase_dom"/>
</dbReference>
<dbReference type="Pfam" id="PF21089">
    <property type="entry name" value="PKS_DH_N"/>
    <property type="match status" value="2"/>
</dbReference>
<dbReference type="Pfam" id="PF00109">
    <property type="entry name" value="ketoacyl-synt"/>
    <property type="match status" value="3"/>
</dbReference>
<dbReference type="CDD" id="cd05195">
    <property type="entry name" value="enoyl_red"/>
    <property type="match status" value="1"/>
</dbReference>
<feature type="region of interest" description="Disordered" evidence="7">
    <location>
        <begin position="2014"/>
        <end position="2039"/>
    </location>
</feature>
<feature type="active site" description="Proton donor; for dehydratase activity" evidence="5">
    <location>
        <position position="5091"/>
    </location>
</feature>
<dbReference type="SUPFAM" id="SSF47336">
    <property type="entry name" value="ACP-like"/>
    <property type="match status" value="4"/>
</dbReference>
<feature type="domain" description="Carrier" evidence="9">
    <location>
        <begin position="3339"/>
        <end position="3415"/>
    </location>
</feature>
<feature type="region of interest" description="N-terminal hotdog fold" evidence="5">
    <location>
        <begin position="2567"/>
        <end position="2698"/>
    </location>
</feature>
<dbReference type="PROSITE" id="PS50075">
    <property type="entry name" value="CARRIER"/>
    <property type="match status" value="4"/>
</dbReference>
<dbReference type="Gene3D" id="1.10.1200.10">
    <property type="entry name" value="ACP-like"/>
    <property type="match status" value="4"/>
</dbReference>
<evidence type="ECO:0000256" key="1">
    <source>
        <dbReference type="ARBA" id="ARBA00022450"/>
    </source>
</evidence>
<dbReference type="GO" id="GO:0006633">
    <property type="term" value="P:fatty acid biosynthetic process"/>
    <property type="evidence" value="ECO:0007669"/>
    <property type="project" value="InterPro"/>
</dbReference>
<feature type="coiled-coil region" evidence="6">
    <location>
        <begin position="1499"/>
        <end position="1547"/>
    </location>
</feature>
<keyword evidence="4" id="KW-0511">Multifunctional enzyme</keyword>
<dbReference type="PROSITE" id="PS52004">
    <property type="entry name" value="KS3_2"/>
    <property type="match status" value="3"/>
</dbReference>
<dbReference type="InterPro" id="IPR014030">
    <property type="entry name" value="Ketoacyl_synth_N"/>
</dbReference>
<organism evidence="12 13">
    <name type="scientific">Symbiodinium necroappetens</name>
    <dbReference type="NCBI Taxonomy" id="1628268"/>
    <lineage>
        <taxon>Eukaryota</taxon>
        <taxon>Sar</taxon>
        <taxon>Alveolata</taxon>
        <taxon>Dinophyceae</taxon>
        <taxon>Suessiales</taxon>
        <taxon>Symbiodiniaceae</taxon>
        <taxon>Symbiodinium</taxon>
    </lineage>
</organism>
<dbReference type="PROSITE" id="PS52019">
    <property type="entry name" value="PKS_MFAS_DH"/>
    <property type="match status" value="2"/>
</dbReference>
<feature type="compositionally biased region" description="Polar residues" evidence="7">
    <location>
        <begin position="794"/>
        <end position="804"/>
    </location>
</feature>
<feature type="region of interest" description="Disordered" evidence="7">
    <location>
        <begin position="488"/>
        <end position="514"/>
    </location>
</feature>
<dbReference type="Pfam" id="PF00550">
    <property type="entry name" value="PP-binding"/>
    <property type="match status" value="4"/>
</dbReference>
<dbReference type="Proteomes" id="UP000601435">
    <property type="component" value="Unassembled WGS sequence"/>
</dbReference>
<dbReference type="GO" id="GO:0016491">
    <property type="term" value="F:oxidoreductase activity"/>
    <property type="evidence" value="ECO:0007669"/>
    <property type="project" value="InterPro"/>
</dbReference>
<name>A0A813BZ24_9DINO</name>
<evidence type="ECO:0000256" key="7">
    <source>
        <dbReference type="SAM" id="MobiDB-lite"/>
    </source>
</evidence>
<evidence type="ECO:0000313" key="13">
    <source>
        <dbReference type="Proteomes" id="UP000601435"/>
    </source>
</evidence>
<dbReference type="PANTHER" id="PTHR43775">
    <property type="entry name" value="FATTY ACID SYNTHASE"/>
    <property type="match status" value="1"/>
</dbReference>
<evidence type="ECO:0000259" key="9">
    <source>
        <dbReference type="PROSITE" id="PS50075"/>
    </source>
</evidence>
<dbReference type="InterPro" id="IPR009688">
    <property type="entry name" value="FAM210A/B-like_dom"/>
</dbReference>
<evidence type="ECO:0000256" key="8">
    <source>
        <dbReference type="SAM" id="Phobius"/>
    </source>
</evidence>
<dbReference type="CDD" id="cd00833">
    <property type="entry name" value="PKS"/>
    <property type="match status" value="3"/>
</dbReference>
<evidence type="ECO:0000259" key="11">
    <source>
        <dbReference type="PROSITE" id="PS52019"/>
    </source>
</evidence>
<feature type="domain" description="Ketosynthase family 3 (KS3)" evidence="10">
    <location>
        <begin position="3433"/>
        <end position="3846"/>
    </location>
</feature>
<feature type="region of interest" description="Disordered" evidence="7">
    <location>
        <begin position="744"/>
        <end position="845"/>
    </location>
</feature>
<proteinExistence type="predicted"/>
<protein>
    <submittedName>
        <fullName evidence="12">PikAI protein</fullName>
    </submittedName>
</protein>
<feature type="active site" description="Proton donor; for dehydratase activity" evidence="5">
    <location>
        <position position="2775"/>
    </location>
</feature>
<dbReference type="Gene3D" id="3.90.180.10">
    <property type="entry name" value="Medium-chain alcohol dehydrogenases, catalytic domain"/>
    <property type="match status" value="1"/>
</dbReference>
<evidence type="ECO:0000256" key="4">
    <source>
        <dbReference type="ARBA" id="ARBA00023268"/>
    </source>
</evidence>
<keyword evidence="2" id="KW-0597">Phosphoprotein</keyword>
<feature type="transmembrane region" description="Helical" evidence="8">
    <location>
        <begin position="6427"/>
        <end position="6448"/>
    </location>
</feature>
<feature type="active site" description="Proton acceptor; for dehydratase activity" evidence="5">
    <location>
        <position position="4914"/>
    </location>
</feature>
<dbReference type="SUPFAM" id="SSF50129">
    <property type="entry name" value="GroES-like"/>
    <property type="match status" value="1"/>
</dbReference>
<feature type="compositionally biased region" description="Basic and acidic residues" evidence="7">
    <location>
        <begin position="488"/>
        <end position="505"/>
    </location>
</feature>
<feature type="domain" description="Ketosynthase family 3 (KS3)" evidence="10">
    <location>
        <begin position="4436"/>
        <end position="4857"/>
    </location>
</feature>
<dbReference type="Gene3D" id="3.40.47.10">
    <property type="match status" value="3"/>
</dbReference>
<evidence type="ECO:0000313" key="12">
    <source>
        <dbReference type="EMBL" id="CAE7924101.1"/>
    </source>
</evidence>
<keyword evidence="8" id="KW-1133">Transmembrane helix</keyword>
<dbReference type="InterPro" id="IPR036736">
    <property type="entry name" value="ACP-like_sf"/>
</dbReference>
<dbReference type="InterPro" id="IPR049900">
    <property type="entry name" value="PKS_mFAS_DH"/>
</dbReference>
<dbReference type="InterPro" id="IPR020843">
    <property type="entry name" value="ER"/>
</dbReference>
<dbReference type="InterPro" id="IPR013149">
    <property type="entry name" value="ADH-like_C"/>
</dbReference>
<feature type="region of interest" description="Disordered" evidence="7">
    <location>
        <begin position="1624"/>
        <end position="1678"/>
    </location>
</feature>
<gene>
    <name evidence="12" type="primary">pikAI</name>
    <name evidence="12" type="ORF">SNEC2469_LOCUS31946</name>
</gene>
<keyword evidence="1" id="KW-0596">Phosphopantetheine</keyword>
<accession>A0A813BZ24</accession>
<feature type="compositionally biased region" description="Basic and acidic residues" evidence="7">
    <location>
        <begin position="833"/>
        <end position="845"/>
    </location>
</feature>
<dbReference type="SMART" id="SM00822">
    <property type="entry name" value="PKS_KR"/>
    <property type="match status" value="3"/>
</dbReference>
<feature type="transmembrane region" description="Helical" evidence="8">
    <location>
        <begin position="1833"/>
        <end position="1854"/>
    </location>
</feature>
<evidence type="ECO:0000256" key="5">
    <source>
        <dbReference type="PROSITE-ProRule" id="PRU01363"/>
    </source>
</evidence>
<dbReference type="Gene3D" id="3.40.50.720">
    <property type="entry name" value="NAD(P)-binding Rossmann-like Domain"/>
    <property type="match status" value="4"/>
</dbReference>
<feature type="compositionally biased region" description="Basic and acidic residues" evidence="7">
    <location>
        <begin position="1624"/>
        <end position="1655"/>
    </location>
</feature>
<dbReference type="SMART" id="SM01294">
    <property type="entry name" value="PKS_PP_betabranch"/>
    <property type="match status" value="1"/>
</dbReference>
<dbReference type="InterPro" id="IPR042104">
    <property type="entry name" value="PKS_dehydratase_sf"/>
</dbReference>